<evidence type="ECO:0000313" key="2">
    <source>
        <dbReference type="EMBL" id="QJA65299.1"/>
    </source>
</evidence>
<evidence type="ECO:0000313" key="3">
    <source>
        <dbReference type="EMBL" id="QJA82858.1"/>
    </source>
</evidence>
<accession>A0A6H1ZPZ1</accession>
<proteinExistence type="predicted"/>
<gene>
    <name evidence="3" type="ORF">MM415A00356_0007</name>
    <name evidence="2" type="ORF">MM415B00404_0001</name>
    <name evidence="1" type="ORF">TM448A01405_0017</name>
    <name evidence="4" type="ORF">TM448B01815_0005</name>
</gene>
<reference evidence="1" key="1">
    <citation type="submission" date="2020-03" db="EMBL/GenBank/DDBJ databases">
        <title>The deep terrestrial virosphere.</title>
        <authorList>
            <person name="Holmfeldt K."/>
            <person name="Nilsson E."/>
            <person name="Simone D."/>
            <person name="Lopez-Fernandez M."/>
            <person name="Wu X."/>
            <person name="de Brujin I."/>
            <person name="Lundin D."/>
            <person name="Andersson A."/>
            <person name="Bertilsson S."/>
            <person name="Dopson M."/>
        </authorList>
    </citation>
    <scope>NUCLEOTIDE SEQUENCE</scope>
    <source>
        <strain evidence="3">MM415A00356</strain>
        <strain evidence="2">MM415B00404</strain>
        <strain evidence="1">TM448A01405</strain>
        <strain evidence="4">TM448B01815</strain>
    </source>
</reference>
<evidence type="ECO:0000313" key="1">
    <source>
        <dbReference type="EMBL" id="QJA49578.1"/>
    </source>
</evidence>
<dbReference type="EMBL" id="MT144143">
    <property type="protein sequence ID" value="QJA49578.1"/>
    <property type="molecule type" value="Genomic_DNA"/>
</dbReference>
<protein>
    <submittedName>
        <fullName evidence="1">Uncharacterized protein</fullName>
    </submittedName>
</protein>
<organism evidence="1">
    <name type="scientific">viral metagenome</name>
    <dbReference type="NCBI Taxonomy" id="1070528"/>
    <lineage>
        <taxon>unclassified sequences</taxon>
        <taxon>metagenomes</taxon>
        <taxon>organismal metagenomes</taxon>
    </lineage>
</organism>
<evidence type="ECO:0000313" key="4">
    <source>
        <dbReference type="EMBL" id="QJI00064.1"/>
    </source>
</evidence>
<name>A0A6H1ZPZ1_9ZZZZ</name>
<sequence>MNILGSIFQVKISFLGWKGNAQVVWGKPTATLKLIEVSVALFTVGVRITVRV</sequence>
<dbReference type="EMBL" id="MT141536">
    <property type="protein sequence ID" value="QJA65299.1"/>
    <property type="molecule type" value="Genomic_DNA"/>
</dbReference>
<dbReference type="EMBL" id="MT142498">
    <property type="protein sequence ID" value="QJA82858.1"/>
    <property type="molecule type" value="Genomic_DNA"/>
</dbReference>
<dbReference type="EMBL" id="MT144826">
    <property type="protein sequence ID" value="QJI00064.1"/>
    <property type="molecule type" value="Genomic_DNA"/>
</dbReference>
<dbReference type="AlphaFoldDB" id="A0A6H1ZPZ1"/>